<keyword evidence="1" id="KW-0547">Nucleotide-binding</keyword>
<dbReference type="InterPro" id="IPR005702">
    <property type="entry name" value="Wzc-like_C"/>
</dbReference>
<keyword evidence="2" id="KW-0067">ATP-binding</keyword>
<dbReference type="Gene3D" id="3.40.50.300">
    <property type="entry name" value="P-loop containing nucleotide triphosphate hydrolases"/>
    <property type="match status" value="1"/>
</dbReference>
<dbReference type="InterPro" id="IPR027417">
    <property type="entry name" value="P-loop_NTPase"/>
</dbReference>
<dbReference type="Pfam" id="PF10609">
    <property type="entry name" value="ParA"/>
    <property type="match status" value="1"/>
</dbReference>
<evidence type="ECO:0000313" key="5">
    <source>
        <dbReference type="EMBL" id="TWU47517.1"/>
    </source>
</evidence>
<evidence type="ECO:0000256" key="1">
    <source>
        <dbReference type="ARBA" id="ARBA00022741"/>
    </source>
</evidence>
<dbReference type="InterPro" id="IPR050445">
    <property type="entry name" value="Bact_polysacc_biosynth/exp"/>
</dbReference>
<evidence type="ECO:0000256" key="3">
    <source>
        <dbReference type="SAM" id="MobiDB-lite"/>
    </source>
</evidence>
<dbReference type="CDD" id="cd05387">
    <property type="entry name" value="BY-kinase"/>
    <property type="match status" value="1"/>
</dbReference>
<dbReference type="EMBL" id="SJPW01000007">
    <property type="protein sequence ID" value="TWU47517.1"/>
    <property type="molecule type" value="Genomic_DNA"/>
</dbReference>
<dbReference type="PANTHER" id="PTHR32309">
    <property type="entry name" value="TYROSINE-PROTEIN KINASE"/>
    <property type="match status" value="1"/>
</dbReference>
<feature type="transmembrane region" description="Helical" evidence="4">
    <location>
        <begin position="44"/>
        <end position="61"/>
    </location>
</feature>
<comment type="caution">
    <text evidence="5">The sequence shown here is derived from an EMBL/GenBank/DDBJ whole genome shotgun (WGS) entry which is preliminary data.</text>
</comment>
<keyword evidence="4" id="KW-1133">Transmembrane helix</keyword>
<keyword evidence="4" id="KW-0472">Membrane</keyword>
<dbReference type="EC" id="2.7.10.2" evidence="5"/>
<dbReference type="Proteomes" id="UP000318288">
    <property type="component" value="Unassembled WGS sequence"/>
</dbReference>
<keyword evidence="6" id="KW-1185">Reference proteome</keyword>
<feature type="compositionally biased region" description="Basic and acidic residues" evidence="3">
    <location>
        <begin position="1"/>
        <end position="20"/>
    </location>
</feature>
<dbReference type="GO" id="GO:0005524">
    <property type="term" value="F:ATP binding"/>
    <property type="evidence" value="ECO:0007669"/>
    <property type="project" value="UniProtKB-KW"/>
</dbReference>
<keyword evidence="5" id="KW-0808">Transferase</keyword>
<feature type="region of interest" description="Disordered" evidence="3">
    <location>
        <begin position="1"/>
        <end position="27"/>
    </location>
</feature>
<accession>A0A5C6EHJ0</accession>
<evidence type="ECO:0000256" key="2">
    <source>
        <dbReference type="ARBA" id="ARBA00022840"/>
    </source>
</evidence>
<dbReference type="NCBIfam" id="TIGR01007">
    <property type="entry name" value="eps_fam"/>
    <property type="match status" value="1"/>
</dbReference>
<dbReference type="SUPFAM" id="SSF52540">
    <property type="entry name" value="P-loop containing nucleoside triphosphate hydrolases"/>
    <property type="match status" value="1"/>
</dbReference>
<reference evidence="5 6" key="1">
    <citation type="submission" date="2019-02" db="EMBL/GenBank/DDBJ databases">
        <title>Deep-cultivation of Planctomycetes and their phenomic and genomic characterization uncovers novel biology.</title>
        <authorList>
            <person name="Wiegand S."/>
            <person name="Jogler M."/>
            <person name="Boedeker C."/>
            <person name="Pinto D."/>
            <person name="Vollmers J."/>
            <person name="Rivas-Marin E."/>
            <person name="Kohn T."/>
            <person name="Peeters S.H."/>
            <person name="Heuer A."/>
            <person name="Rast P."/>
            <person name="Oberbeckmann S."/>
            <person name="Bunk B."/>
            <person name="Jeske O."/>
            <person name="Meyerdierks A."/>
            <person name="Storesund J.E."/>
            <person name="Kallscheuer N."/>
            <person name="Luecker S."/>
            <person name="Lage O.M."/>
            <person name="Pohl T."/>
            <person name="Merkel B.J."/>
            <person name="Hornburger P."/>
            <person name="Mueller R.-W."/>
            <person name="Bruemmer F."/>
            <person name="Labrenz M."/>
            <person name="Spormann A.M."/>
            <person name="Op Den Camp H."/>
            <person name="Overmann J."/>
            <person name="Amann R."/>
            <person name="Jetten M.S.M."/>
            <person name="Mascher T."/>
            <person name="Medema M.H."/>
            <person name="Devos D.P."/>
            <person name="Kaster A.-K."/>
            <person name="Ovreas L."/>
            <person name="Rohde M."/>
            <person name="Galperin M.Y."/>
            <person name="Jogler C."/>
        </authorList>
    </citation>
    <scope>NUCLEOTIDE SEQUENCE [LARGE SCALE GENOMIC DNA]</scope>
    <source>
        <strain evidence="5 6">Poly51</strain>
    </source>
</reference>
<feature type="region of interest" description="Disordered" evidence="3">
    <location>
        <begin position="820"/>
        <end position="842"/>
    </location>
</feature>
<protein>
    <submittedName>
        <fullName evidence="5">Tyrosine-protein kinase YwqD</fullName>
        <ecNumber evidence="5">2.7.10.2</ecNumber>
    </submittedName>
</protein>
<keyword evidence="5" id="KW-0418">Kinase</keyword>
<evidence type="ECO:0000256" key="4">
    <source>
        <dbReference type="SAM" id="Phobius"/>
    </source>
</evidence>
<name>A0A5C6EHJ0_9BACT</name>
<keyword evidence="4" id="KW-0812">Transmembrane</keyword>
<evidence type="ECO:0000313" key="6">
    <source>
        <dbReference type="Proteomes" id="UP000318288"/>
    </source>
</evidence>
<dbReference type="InterPro" id="IPR033756">
    <property type="entry name" value="YlxH/NBP35"/>
</dbReference>
<gene>
    <name evidence="5" type="primary">ywqD_3</name>
    <name evidence="5" type="ORF">Poly51_53170</name>
</gene>
<proteinExistence type="predicted"/>
<dbReference type="GO" id="GO:0004715">
    <property type="term" value="F:non-membrane spanning protein tyrosine kinase activity"/>
    <property type="evidence" value="ECO:0007669"/>
    <property type="project" value="UniProtKB-EC"/>
</dbReference>
<dbReference type="PANTHER" id="PTHR32309:SF13">
    <property type="entry name" value="FERRIC ENTEROBACTIN TRANSPORT PROTEIN FEPE"/>
    <property type="match status" value="1"/>
</dbReference>
<feature type="compositionally biased region" description="Basic residues" evidence="3">
    <location>
        <begin position="832"/>
        <end position="842"/>
    </location>
</feature>
<dbReference type="AlphaFoldDB" id="A0A5C6EHJ0"/>
<dbReference type="OrthoDB" id="9794577at2"/>
<dbReference type="RefSeq" id="WP_146461358.1">
    <property type="nucleotide sequence ID" value="NZ_SJPW01000007.1"/>
</dbReference>
<sequence>MNQQAKPREVTSREMSDKRPPQQPMPQSALASIDFAKIAWNSKYLLILGMLLGLGCGYFYFSRTPATYRSAAQVQIVESTARNLPVDSLDAGLKSRNLSDEALVMRSEQILRRAAEIGELSTTPEFAGYSSEQIAAVVGGLDLVVGSADENIDSSVFQIRYDSTSATTTQRVVQSIVDAYASHLQDQYRNIGQETIDLIQTARNDVLTKLDKLEAEFSEFKKSSGLIFRGNETTSLHRDNADRYMAQRQNLLIQKAKISGLLAAARKAMIENQPNEAILLALNSSLKIADGDVDLSKAMSPESRWELEKIRKKPLLSAAERFRQERLLPLELERETLVESVGRDHPAIDTINKRIAVIEKMIETVGENETKLNAELDEAMKAAAAAESSLLPSGEYDPRDRILEKVRFAVGALRQEMDAMDSELQVVTDAYEDEMTQARTESDSEIRSAQFVREIERQQQLYDRIVARLDEVNLMSGGDGLKVFPLNTAKLGYQVAPSLAKSLILGGFLGSMLAFGLAVLRELSDRSYHSARDIAEHTRLPIIGHVPVLKPHKFEKGEPGENLDSRLVTFFNGKGQKAEAFRAIRTAIYFSNQSGNNQVLQMTSSTPSDGKSTIAANVAVAIAQSGRKVLLLDGDLRRPRVGKLLGIESEIGTAWAIEQCGPGSTDSNVAIDAAIHPSLVANLSVMTAGERPDNPSELLSSPNFDRLLSVLRTKFDMIIVDTPPLLAVSDPANLASRVDGVLLVVRLRKNIKPAVAQASRMLETLEANVLGIIVNGVGSRAARGYGKYSGSEGEYNYGSSYQYGYGYSYGYTYGYTDGNKNNSYYEEEPTGRKKAKAKKLAKSKLVVAPPKPGDKT</sequence>
<dbReference type="GO" id="GO:0005886">
    <property type="term" value="C:plasma membrane"/>
    <property type="evidence" value="ECO:0007669"/>
    <property type="project" value="TreeGrafter"/>
</dbReference>
<organism evidence="5 6">
    <name type="scientific">Rubripirellula tenax</name>
    <dbReference type="NCBI Taxonomy" id="2528015"/>
    <lineage>
        <taxon>Bacteria</taxon>
        <taxon>Pseudomonadati</taxon>
        <taxon>Planctomycetota</taxon>
        <taxon>Planctomycetia</taxon>
        <taxon>Pirellulales</taxon>
        <taxon>Pirellulaceae</taxon>
        <taxon>Rubripirellula</taxon>
    </lineage>
</organism>